<evidence type="ECO:0000313" key="2">
    <source>
        <dbReference type="EMBL" id="NUV29898.1"/>
    </source>
</evidence>
<dbReference type="PANTHER" id="PTHR15020:SF50">
    <property type="entry name" value="UPF0659 PROTEIN YMR090W"/>
    <property type="match status" value="1"/>
</dbReference>
<dbReference type="AlphaFoldDB" id="A0A7Y6CAF9"/>
<evidence type="ECO:0000313" key="3">
    <source>
        <dbReference type="Proteomes" id="UP000540128"/>
    </source>
</evidence>
<proteinExistence type="predicted"/>
<protein>
    <submittedName>
        <fullName evidence="2">NAD(P)H-binding protein</fullName>
    </submittedName>
</protein>
<dbReference type="Pfam" id="PF13460">
    <property type="entry name" value="NAD_binding_10"/>
    <property type="match status" value="1"/>
</dbReference>
<dbReference type="InterPro" id="IPR036291">
    <property type="entry name" value="NAD(P)-bd_dom_sf"/>
</dbReference>
<organism evidence="2 3">
    <name type="scientific">Streptomyces odorifer</name>
    <dbReference type="NCBI Taxonomy" id="53450"/>
    <lineage>
        <taxon>Bacteria</taxon>
        <taxon>Bacillati</taxon>
        <taxon>Actinomycetota</taxon>
        <taxon>Actinomycetes</taxon>
        <taxon>Kitasatosporales</taxon>
        <taxon>Streptomycetaceae</taxon>
        <taxon>Streptomyces</taxon>
        <taxon>Streptomyces albidoflavus group</taxon>
    </lineage>
</organism>
<reference evidence="2 3" key="1">
    <citation type="submission" date="2020-03" db="EMBL/GenBank/DDBJ databases">
        <title>Complete genome sequence of sixteen Streptomyces strains facilitates identification of candidate genes involved in plant growth-promotion in grain legumes and cereals.</title>
        <authorList>
            <person name="Gopalakrishnan S."/>
            <person name="Thakur V."/>
            <person name="Saxena R."/>
            <person name="Vadlamudi S."/>
            <person name="Purohit S."/>
            <person name="Kumar V."/>
            <person name="Rathore A."/>
            <person name="Chitikineni A."/>
            <person name="Varshney R.K."/>
        </authorList>
    </citation>
    <scope>NUCLEOTIDE SEQUENCE [LARGE SCALE GENOMIC DNA]</scope>
    <source>
        <strain evidence="2 3">KAI-180</strain>
    </source>
</reference>
<dbReference type="RefSeq" id="WP_175458513.1">
    <property type="nucleotide sequence ID" value="NZ_JAANNT010000013.1"/>
</dbReference>
<gene>
    <name evidence="2" type="ORF">G6W59_16515</name>
</gene>
<dbReference type="Proteomes" id="UP000540128">
    <property type="component" value="Unassembled WGS sequence"/>
</dbReference>
<dbReference type="PANTHER" id="PTHR15020">
    <property type="entry name" value="FLAVIN REDUCTASE-RELATED"/>
    <property type="match status" value="1"/>
</dbReference>
<dbReference type="EMBL" id="JAANNT010000013">
    <property type="protein sequence ID" value="NUV29898.1"/>
    <property type="molecule type" value="Genomic_DNA"/>
</dbReference>
<accession>A0A7Y6CAF9</accession>
<keyword evidence="3" id="KW-1185">Reference proteome</keyword>
<dbReference type="InterPro" id="IPR016040">
    <property type="entry name" value="NAD(P)-bd_dom"/>
</dbReference>
<dbReference type="SUPFAM" id="SSF51735">
    <property type="entry name" value="NAD(P)-binding Rossmann-fold domains"/>
    <property type="match status" value="1"/>
</dbReference>
<comment type="caution">
    <text evidence="2">The sequence shown here is derived from an EMBL/GenBank/DDBJ whole genome shotgun (WGS) entry which is preliminary data.</text>
</comment>
<dbReference type="Gene3D" id="3.40.50.720">
    <property type="entry name" value="NAD(P)-binding Rossmann-like Domain"/>
    <property type="match status" value="1"/>
</dbReference>
<name>A0A7Y6CAF9_9ACTN</name>
<feature type="domain" description="NAD(P)-binding" evidence="1">
    <location>
        <begin position="7"/>
        <end position="193"/>
    </location>
</feature>
<evidence type="ECO:0000259" key="1">
    <source>
        <dbReference type="Pfam" id="PF13460"/>
    </source>
</evidence>
<sequence>MSVVIAGGHGRVALTVSRLLAVRGERVSAVIRRPEQAGVVRDAGTRPLVADLATASAEDLTELLTGARAVLYAAGAGLGVAPGQPAPVDHDSIVTFADAAERAGVRRFVMLSVMGADPAARYRDNPLVETFLRARGRADENLLARSALATTVIRPAWFRDRPGTGMVHLAERTGVGDIAREDVAAVLATLLSTDSTSPRVLELIAGTTPIHDAVARHSPPRRPAPR</sequence>